<dbReference type="PRINTS" id="PR00344">
    <property type="entry name" value="BCTRLSENSOR"/>
</dbReference>
<evidence type="ECO:0000256" key="7">
    <source>
        <dbReference type="ARBA" id="ARBA00022989"/>
    </source>
</evidence>
<dbReference type="EMBL" id="BAABFC010000001">
    <property type="protein sequence ID" value="GAA4493120.1"/>
    <property type="molecule type" value="Genomic_DNA"/>
</dbReference>
<accession>A0ABP8PXS3</accession>
<dbReference type="EC" id="2.7.13.3" evidence="3"/>
<evidence type="ECO:0000256" key="6">
    <source>
        <dbReference type="ARBA" id="ARBA00022692"/>
    </source>
</evidence>
<keyword evidence="8" id="KW-0175">Coiled coil</keyword>
<dbReference type="Gene3D" id="3.30.565.10">
    <property type="entry name" value="Histidine kinase-like ATPase, C-terminal domain"/>
    <property type="match status" value="1"/>
</dbReference>
<feature type="transmembrane region" description="Helical" evidence="9">
    <location>
        <begin position="315"/>
        <end position="335"/>
    </location>
</feature>
<keyword evidence="12" id="KW-1185">Reference proteome</keyword>
<keyword evidence="7 9" id="KW-1133">Transmembrane helix</keyword>
<dbReference type="CDD" id="cd00082">
    <property type="entry name" value="HisKA"/>
    <property type="match status" value="1"/>
</dbReference>
<dbReference type="Gene3D" id="1.10.287.130">
    <property type="match status" value="1"/>
</dbReference>
<dbReference type="Proteomes" id="UP001501321">
    <property type="component" value="Unassembled WGS sequence"/>
</dbReference>
<evidence type="ECO:0000256" key="4">
    <source>
        <dbReference type="ARBA" id="ARBA00022475"/>
    </source>
</evidence>
<dbReference type="CDD" id="cd00075">
    <property type="entry name" value="HATPase"/>
    <property type="match status" value="1"/>
</dbReference>
<feature type="coiled-coil region" evidence="8">
    <location>
        <begin position="351"/>
        <end position="378"/>
    </location>
</feature>
<dbReference type="InterPro" id="IPR003661">
    <property type="entry name" value="HisK_dim/P_dom"/>
</dbReference>
<dbReference type="RefSeq" id="WP_345009312.1">
    <property type="nucleotide sequence ID" value="NZ_BAABFC010000001.1"/>
</dbReference>
<dbReference type="Pfam" id="PF21623">
    <property type="entry name" value="HK_sensor_dom_bact"/>
    <property type="match status" value="1"/>
</dbReference>
<comment type="subcellular location">
    <subcellularLocation>
        <location evidence="2">Cell membrane</location>
        <topology evidence="2">Multi-pass membrane protein</topology>
    </subcellularLocation>
</comment>
<dbReference type="InterPro" id="IPR003594">
    <property type="entry name" value="HATPase_dom"/>
</dbReference>
<proteinExistence type="predicted"/>
<gene>
    <name evidence="11" type="ORF">GCM10023095_02800</name>
</gene>
<dbReference type="InterPro" id="IPR036890">
    <property type="entry name" value="HATPase_C_sf"/>
</dbReference>
<feature type="transmembrane region" description="Helical" evidence="9">
    <location>
        <begin position="12"/>
        <end position="35"/>
    </location>
</feature>
<name>A0ABP8PXS3_9GAMM</name>
<dbReference type="SUPFAM" id="SSF55874">
    <property type="entry name" value="ATPase domain of HSP90 chaperone/DNA topoisomerase II/histidine kinase"/>
    <property type="match status" value="1"/>
</dbReference>
<dbReference type="InterPro" id="IPR048760">
    <property type="entry name" value="VP0354-like_sensor_dom"/>
</dbReference>
<evidence type="ECO:0000313" key="11">
    <source>
        <dbReference type="EMBL" id="GAA4493120.1"/>
    </source>
</evidence>
<evidence type="ECO:0000256" key="2">
    <source>
        <dbReference type="ARBA" id="ARBA00004651"/>
    </source>
</evidence>
<evidence type="ECO:0000313" key="12">
    <source>
        <dbReference type="Proteomes" id="UP001501321"/>
    </source>
</evidence>
<evidence type="ECO:0000256" key="3">
    <source>
        <dbReference type="ARBA" id="ARBA00012438"/>
    </source>
</evidence>
<evidence type="ECO:0000256" key="1">
    <source>
        <dbReference type="ARBA" id="ARBA00000085"/>
    </source>
</evidence>
<feature type="domain" description="Histidine kinase" evidence="10">
    <location>
        <begin position="394"/>
        <end position="625"/>
    </location>
</feature>
<comment type="catalytic activity">
    <reaction evidence="1">
        <text>ATP + protein L-histidine = ADP + protein N-phospho-L-histidine.</text>
        <dbReference type="EC" id="2.7.13.3"/>
    </reaction>
</comment>
<dbReference type="PANTHER" id="PTHR43065">
    <property type="entry name" value="SENSOR HISTIDINE KINASE"/>
    <property type="match status" value="1"/>
</dbReference>
<dbReference type="PROSITE" id="PS50109">
    <property type="entry name" value="HIS_KIN"/>
    <property type="match status" value="1"/>
</dbReference>
<keyword evidence="4" id="KW-1003">Cell membrane</keyword>
<dbReference type="InterPro" id="IPR005467">
    <property type="entry name" value="His_kinase_dom"/>
</dbReference>
<evidence type="ECO:0000259" key="10">
    <source>
        <dbReference type="PROSITE" id="PS50109"/>
    </source>
</evidence>
<keyword evidence="6 9" id="KW-0812">Transmembrane</keyword>
<keyword evidence="9" id="KW-0472">Membrane</keyword>
<dbReference type="InterPro" id="IPR029151">
    <property type="entry name" value="Sensor-like_sf"/>
</dbReference>
<comment type="caution">
    <text evidence="11">The sequence shown here is derived from an EMBL/GenBank/DDBJ whole genome shotgun (WGS) entry which is preliminary data.</text>
</comment>
<keyword evidence="5" id="KW-0597">Phosphoprotein</keyword>
<organism evidence="11 12">
    <name type="scientific">Pseudaeromonas paramecii</name>
    <dbReference type="NCBI Taxonomy" id="2138166"/>
    <lineage>
        <taxon>Bacteria</taxon>
        <taxon>Pseudomonadati</taxon>
        <taxon>Pseudomonadota</taxon>
        <taxon>Gammaproteobacteria</taxon>
        <taxon>Aeromonadales</taxon>
        <taxon>Aeromonadaceae</taxon>
        <taxon>Pseudaeromonas</taxon>
    </lineage>
</organism>
<dbReference type="Pfam" id="PF02518">
    <property type="entry name" value="HATPase_c"/>
    <property type="match status" value="1"/>
</dbReference>
<dbReference type="SUPFAM" id="SSF103190">
    <property type="entry name" value="Sensory domain-like"/>
    <property type="match status" value="2"/>
</dbReference>
<dbReference type="Gene3D" id="3.30.450.20">
    <property type="entry name" value="PAS domain"/>
    <property type="match status" value="2"/>
</dbReference>
<evidence type="ECO:0000256" key="5">
    <source>
        <dbReference type="ARBA" id="ARBA00022553"/>
    </source>
</evidence>
<dbReference type="InterPro" id="IPR004358">
    <property type="entry name" value="Sig_transdc_His_kin-like_C"/>
</dbReference>
<evidence type="ECO:0000256" key="9">
    <source>
        <dbReference type="SAM" id="Phobius"/>
    </source>
</evidence>
<reference evidence="12" key="1">
    <citation type="journal article" date="2019" name="Int. J. Syst. Evol. Microbiol.">
        <title>The Global Catalogue of Microorganisms (GCM) 10K type strain sequencing project: providing services to taxonomists for standard genome sequencing and annotation.</title>
        <authorList>
            <consortium name="The Broad Institute Genomics Platform"/>
            <consortium name="The Broad Institute Genome Sequencing Center for Infectious Disease"/>
            <person name="Wu L."/>
            <person name="Ma J."/>
        </authorList>
    </citation>
    <scope>NUCLEOTIDE SEQUENCE [LARGE SCALE GENOMIC DNA]</scope>
    <source>
        <strain evidence="12">JCM 32226</strain>
    </source>
</reference>
<sequence length="634" mass="70863">MSLSVLNKPPNLVWRLFSLWLPLLVLIVMGGTFAYTQSRDARLATVTAEQTAYVNQSITQISAELSHLRHLMLLLKGSAAMRQGLPADDSWQLMRIESLFRRFVNVVPGVSQLRWLDEQGMERIRLNIGPKGALRVPDSELQNKADRYYVSQGMQVAAEHVYFSPIDLNVEHGKIVEPIEPTLRATLRTGVGDGLAPGLLVMNINLADLFERLSTAVSDGMHLEILNGQGYWLLHPDKRLTWGFQYNAEKNNLAVRVPRLWQQMGQHHYANGQALAGEWLSYSLIQIEDQDEAPRYLYLLVTTDDGRLAQIHAALLPPILAVCLLCLLGGGAVLYRIGRADHERWQLGHRLAKEQAALRQAYEDLARLHETSQLLQDELVETRKLSALGMMVAGVAHELNTPTGGALVTLSTLHKQLHQLEEQLSSGLRRSDLERFVGQCDEGLRLALHNLQRVAGLIKRFKRLAVDRSQEQVHKFELKQCVDDLLASLHPLLKHQPVQLHVTIPDQLMLHSFPGVLSQVLQNLIDNGVQHGLLPKDGGNLWLEASKVERQQLEIRLRDDGVGMSAEQLATIFDPFVTSGRHQGHIGLGMHLVHQWVTQVLQGSLKVSSVPGEGSCFVLTLPLTVREPVAEAID</sequence>
<protein>
    <recommendedName>
        <fullName evidence="3">histidine kinase</fullName>
        <ecNumber evidence="3">2.7.13.3</ecNumber>
    </recommendedName>
</protein>
<evidence type="ECO:0000256" key="8">
    <source>
        <dbReference type="SAM" id="Coils"/>
    </source>
</evidence>
<dbReference type="SMART" id="SM00387">
    <property type="entry name" value="HATPase_c"/>
    <property type="match status" value="1"/>
</dbReference>